<dbReference type="Proteomes" id="UP001201980">
    <property type="component" value="Unassembled WGS sequence"/>
</dbReference>
<dbReference type="InterPro" id="IPR016180">
    <property type="entry name" value="Ribosomal_uL16_dom"/>
</dbReference>
<comment type="caution">
    <text evidence="6">The sequence shown here is derived from an EMBL/GenBank/DDBJ whole genome shotgun (WGS) entry which is preliminary data.</text>
</comment>
<dbReference type="GO" id="GO:0003735">
    <property type="term" value="F:structural constituent of ribosome"/>
    <property type="evidence" value="ECO:0007669"/>
    <property type="project" value="InterPro"/>
</dbReference>
<dbReference type="CDD" id="cd01433">
    <property type="entry name" value="Ribosomal_L16_L10e"/>
    <property type="match status" value="1"/>
</dbReference>
<feature type="region of interest" description="Disordered" evidence="5">
    <location>
        <begin position="296"/>
        <end position="326"/>
    </location>
</feature>
<dbReference type="NCBIfam" id="TIGR01164">
    <property type="entry name" value="rplP_bact"/>
    <property type="match status" value="1"/>
</dbReference>
<organism evidence="6 7">
    <name type="scientific">Zalerion maritima</name>
    <dbReference type="NCBI Taxonomy" id="339359"/>
    <lineage>
        <taxon>Eukaryota</taxon>
        <taxon>Fungi</taxon>
        <taxon>Dikarya</taxon>
        <taxon>Ascomycota</taxon>
        <taxon>Pezizomycotina</taxon>
        <taxon>Sordariomycetes</taxon>
        <taxon>Lulworthiomycetidae</taxon>
        <taxon>Lulworthiales</taxon>
        <taxon>Lulworthiaceae</taxon>
        <taxon>Zalerion</taxon>
    </lineage>
</organism>
<proteinExistence type="inferred from homology"/>
<dbReference type="PANTHER" id="PTHR12220">
    <property type="entry name" value="50S/60S RIBOSOMAL PROTEIN L16"/>
    <property type="match status" value="1"/>
</dbReference>
<protein>
    <submittedName>
        <fullName evidence="6">Ribosomal protein L10e/L16</fullName>
    </submittedName>
</protein>
<evidence type="ECO:0000313" key="7">
    <source>
        <dbReference type="Proteomes" id="UP001201980"/>
    </source>
</evidence>
<keyword evidence="3 4" id="KW-0687">Ribonucleoprotein</keyword>
<dbReference type="GO" id="GO:0005762">
    <property type="term" value="C:mitochondrial large ribosomal subunit"/>
    <property type="evidence" value="ECO:0007669"/>
    <property type="project" value="TreeGrafter"/>
</dbReference>
<gene>
    <name evidence="6" type="ORF">MKZ38_008339</name>
</gene>
<evidence type="ECO:0000256" key="1">
    <source>
        <dbReference type="ARBA" id="ARBA00008931"/>
    </source>
</evidence>
<dbReference type="InterPro" id="IPR000114">
    <property type="entry name" value="Ribosomal_uL16_bact-type"/>
</dbReference>
<keyword evidence="2 4" id="KW-0689">Ribosomal protein</keyword>
<dbReference type="SUPFAM" id="SSF54686">
    <property type="entry name" value="Ribosomal protein L16p/L10e"/>
    <property type="match status" value="1"/>
</dbReference>
<name>A0AAD5RHK7_9PEZI</name>
<evidence type="ECO:0000313" key="6">
    <source>
        <dbReference type="EMBL" id="KAJ2893673.1"/>
    </source>
</evidence>
<dbReference type="PROSITE" id="PS00701">
    <property type="entry name" value="RIBOSOMAL_L16_2"/>
    <property type="match status" value="1"/>
</dbReference>
<accession>A0AAD5RHK7</accession>
<dbReference type="PRINTS" id="PR00060">
    <property type="entry name" value="RIBOSOMALL16"/>
</dbReference>
<evidence type="ECO:0000256" key="4">
    <source>
        <dbReference type="RuleBase" id="RU004413"/>
    </source>
</evidence>
<evidence type="ECO:0000256" key="5">
    <source>
        <dbReference type="SAM" id="MobiDB-lite"/>
    </source>
</evidence>
<dbReference type="EMBL" id="JAKWBI020000579">
    <property type="protein sequence ID" value="KAJ2893673.1"/>
    <property type="molecule type" value="Genomic_DNA"/>
</dbReference>
<dbReference type="PANTHER" id="PTHR12220:SF13">
    <property type="entry name" value="LARGE RIBOSOMAL SUBUNIT PROTEIN UL16M"/>
    <property type="match status" value="1"/>
</dbReference>
<dbReference type="GO" id="GO:0019843">
    <property type="term" value="F:rRNA binding"/>
    <property type="evidence" value="ECO:0007669"/>
    <property type="project" value="InterPro"/>
</dbReference>
<dbReference type="InterPro" id="IPR047873">
    <property type="entry name" value="Ribosomal_uL16"/>
</dbReference>
<keyword evidence="7" id="KW-1185">Reference proteome</keyword>
<dbReference type="Pfam" id="PF00252">
    <property type="entry name" value="Ribosomal_L16"/>
    <property type="match status" value="1"/>
</dbReference>
<dbReference type="GO" id="GO:0032543">
    <property type="term" value="P:mitochondrial translation"/>
    <property type="evidence" value="ECO:0007669"/>
    <property type="project" value="TreeGrafter"/>
</dbReference>
<comment type="similarity">
    <text evidence="1 4">Belongs to the universal ribosomal protein uL16 family.</text>
</comment>
<feature type="compositionally biased region" description="Polar residues" evidence="5">
    <location>
        <begin position="305"/>
        <end position="326"/>
    </location>
</feature>
<reference evidence="6" key="1">
    <citation type="submission" date="2022-07" db="EMBL/GenBank/DDBJ databases">
        <title>Draft genome sequence of Zalerion maritima ATCC 34329, a (micro)plastics degrading marine fungus.</title>
        <authorList>
            <person name="Paco A."/>
            <person name="Goncalves M.F.M."/>
            <person name="Rocha-Santos T.A.P."/>
            <person name="Alves A."/>
        </authorList>
    </citation>
    <scope>NUCLEOTIDE SEQUENCE</scope>
    <source>
        <strain evidence="6">ATCC 34329</strain>
    </source>
</reference>
<dbReference type="Gene3D" id="3.90.1170.10">
    <property type="entry name" value="Ribosomal protein L10e/L16"/>
    <property type="match status" value="1"/>
</dbReference>
<dbReference type="InterPro" id="IPR020798">
    <property type="entry name" value="Ribosomal_uL16_CS"/>
</dbReference>
<sequence length="326" mass="36135">MSRLHERDCLVALIGCIGTRQRRASGLYSHPFRISAGAKAWSKHENFSGRTRFELLEAESERIANVDTLQHPDHCQQPIQMPPPTNSSLVAAGLQSLRISLPASNPRPLIPVSTAQIPIKRIARPFSASSTRQTWLEPKLDRNFKTQKGRAPVRSGGSSRGTTVILGDWGLRMVDYHRRISAKQLRDAVEAIKNRLRGQKYRLFPRVACNHGVFTSGNEVRMGKGKGSFDHWSTRVALNQIVLELKGMVHEQVARDALRLAGQKLPGVYRFAMKGDPPIVGKVQLTDGVTLEMLKRPRKPVPLESKTSPTKPAIDASQTESAPPPS</sequence>
<evidence type="ECO:0000256" key="2">
    <source>
        <dbReference type="ARBA" id="ARBA00022980"/>
    </source>
</evidence>
<dbReference type="InterPro" id="IPR036920">
    <property type="entry name" value="Ribosomal_uL16_sf"/>
</dbReference>
<dbReference type="AlphaFoldDB" id="A0AAD5RHK7"/>
<evidence type="ECO:0000256" key="3">
    <source>
        <dbReference type="ARBA" id="ARBA00023274"/>
    </source>
</evidence>